<keyword evidence="1" id="KW-1003">Cell membrane</keyword>
<accession>A0ABD3CG12</accession>
<proteinExistence type="inferred from homology"/>
<dbReference type="Proteomes" id="UP001632038">
    <property type="component" value="Unassembled WGS sequence"/>
</dbReference>
<comment type="caution">
    <text evidence="2">The sequence shown here is derived from an EMBL/GenBank/DDBJ whole genome shotgun (WGS) entry which is preliminary data.</text>
</comment>
<dbReference type="PANTHER" id="PTHR13806:SF31">
    <property type="entry name" value="FLOTILLIN-LIKE PROTEIN 1-RELATED"/>
    <property type="match status" value="1"/>
</dbReference>
<dbReference type="InterPro" id="IPR029063">
    <property type="entry name" value="SAM-dependent_MTases_sf"/>
</dbReference>
<gene>
    <name evidence="2" type="ORF">CASFOL_027280</name>
</gene>
<evidence type="ECO:0000313" key="2">
    <source>
        <dbReference type="EMBL" id="KAL3628234.1"/>
    </source>
</evidence>
<protein>
    <recommendedName>
        <fullName evidence="1">Flotillin-like</fullName>
    </recommendedName>
</protein>
<evidence type="ECO:0000256" key="1">
    <source>
        <dbReference type="RuleBase" id="RU366054"/>
    </source>
</evidence>
<keyword evidence="3" id="KW-1185">Reference proteome</keyword>
<comment type="subcellular location">
    <subcellularLocation>
        <location evidence="1">Cell membrane</location>
        <topology evidence="1">Lipid-anchor</topology>
    </subcellularLocation>
    <subcellularLocation>
        <location evidence="1">Membrane</location>
        <location evidence="1">Caveola</location>
    </subcellularLocation>
</comment>
<dbReference type="AlphaFoldDB" id="A0ABD3CG12"/>
<reference evidence="3" key="1">
    <citation type="journal article" date="2024" name="IScience">
        <title>Strigolactones Initiate the Formation of Haustorium-like Structures in Castilleja.</title>
        <authorList>
            <person name="Buerger M."/>
            <person name="Peterson D."/>
            <person name="Chory J."/>
        </authorList>
    </citation>
    <scope>NUCLEOTIDE SEQUENCE [LARGE SCALE GENOMIC DNA]</scope>
</reference>
<dbReference type="Gene3D" id="3.40.50.150">
    <property type="entry name" value="Vaccinia Virus protein VP39"/>
    <property type="match status" value="2"/>
</dbReference>
<organism evidence="2 3">
    <name type="scientific">Castilleja foliolosa</name>
    <dbReference type="NCBI Taxonomy" id="1961234"/>
    <lineage>
        <taxon>Eukaryota</taxon>
        <taxon>Viridiplantae</taxon>
        <taxon>Streptophyta</taxon>
        <taxon>Embryophyta</taxon>
        <taxon>Tracheophyta</taxon>
        <taxon>Spermatophyta</taxon>
        <taxon>Magnoliopsida</taxon>
        <taxon>eudicotyledons</taxon>
        <taxon>Gunneridae</taxon>
        <taxon>Pentapetalae</taxon>
        <taxon>asterids</taxon>
        <taxon>lamiids</taxon>
        <taxon>Lamiales</taxon>
        <taxon>Orobanchaceae</taxon>
        <taxon>Pedicularideae</taxon>
        <taxon>Castillejinae</taxon>
        <taxon>Castilleja</taxon>
    </lineage>
</organism>
<evidence type="ECO:0000313" key="3">
    <source>
        <dbReference type="Proteomes" id="UP001632038"/>
    </source>
</evidence>
<dbReference type="GO" id="GO:0005901">
    <property type="term" value="C:caveola"/>
    <property type="evidence" value="ECO:0007669"/>
    <property type="project" value="UniProtKB-SubCell"/>
</dbReference>
<dbReference type="EMBL" id="JAVIJP010000036">
    <property type="protein sequence ID" value="KAL3628234.1"/>
    <property type="molecule type" value="Genomic_DNA"/>
</dbReference>
<dbReference type="InterPro" id="IPR027705">
    <property type="entry name" value="Flotillin_fam"/>
</dbReference>
<comment type="similarity">
    <text evidence="1">Belongs to the band 7/mec-2 family. Flotillin subfamily.</text>
</comment>
<dbReference type="PANTHER" id="PTHR13806">
    <property type="entry name" value="FLOTILLIN-RELATED"/>
    <property type="match status" value="1"/>
</dbReference>
<name>A0ABD3CG12_9LAMI</name>
<dbReference type="SUPFAM" id="SSF53335">
    <property type="entry name" value="S-adenosyl-L-methionine-dependent methyltransferases"/>
    <property type="match status" value="1"/>
</dbReference>
<keyword evidence="1" id="KW-0472">Membrane</keyword>
<sequence length="244" mass="26281">MLLSIDKIFSEQKALCWTCILVVVLYHRVLLLATKWAVDYNLCACESLKSNHPNTVYAGKTTAKNDTWEPVDGLGAGDVDFICGGPPCQGIIDFNRYRNKSDPLKDNKISRFISVNLKGMLSVKALLVFARKQVVDGDFYAKMKEAEGLEATAQSQGTCVHTLLRALGGDYSINAEAVKGLQPKISILTGGGGDHGPTSGTSAMKEVAGVYKMLPLLFEIVNHQTGMSPPAWMGTLAGPSENGN</sequence>